<feature type="chain" id="PRO_5025611359" evidence="2">
    <location>
        <begin position="16"/>
        <end position="229"/>
    </location>
</feature>
<organism evidence="3 4">
    <name type="scientific">Hibiscus syriacus</name>
    <name type="common">Rose of Sharon</name>
    <dbReference type="NCBI Taxonomy" id="106335"/>
    <lineage>
        <taxon>Eukaryota</taxon>
        <taxon>Viridiplantae</taxon>
        <taxon>Streptophyta</taxon>
        <taxon>Embryophyta</taxon>
        <taxon>Tracheophyta</taxon>
        <taxon>Spermatophyta</taxon>
        <taxon>Magnoliopsida</taxon>
        <taxon>eudicotyledons</taxon>
        <taxon>Gunneridae</taxon>
        <taxon>Pentapetalae</taxon>
        <taxon>rosids</taxon>
        <taxon>malvids</taxon>
        <taxon>Malvales</taxon>
        <taxon>Malvaceae</taxon>
        <taxon>Malvoideae</taxon>
        <taxon>Hibiscus</taxon>
    </lineage>
</organism>
<dbReference type="EMBL" id="VEPZ02001516">
    <property type="protein sequence ID" value="KAE8670155.1"/>
    <property type="molecule type" value="Genomic_DNA"/>
</dbReference>
<evidence type="ECO:0000313" key="4">
    <source>
        <dbReference type="Proteomes" id="UP000436088"/>
    </source>
</evidence>
<dbReference type="Proteomes" id="UP000436088">
    <property type="component" value="Unassembled WGS sequence"/>
</dbReference>
<gene>
    <name evidence="3" type="ORF">F3Y22_tig00112206pilonHSYRG00360</name>
</gene>
<protein>
    <submittedName>
        <fullName evidence="3">Uncharacterized protein</fullName>
    </submittedName>
</protein>
<dbReference type="AlphaFoldDB" id="A0A6A2XTI0"/>
<dbReference type="PANTHER" id="PTHR33671">
    <property type="entry name" value="N-METHYLTRANSFERASE, PUTATIVE (DUF688)-RELATED"/>
    <property type="match status" value="1"/>
</dbReference>
<feature type="region of interest" description="Disordered" evidence="1">
    <location>
        <begin position="167"/>
        <end position="195"/>
    </location>
</feature>
<dbReference type="InterPro" id="IPR007789">
    <property type="entry name" value="DUF688"/>
</dbReference>
<keyword evidence="4" id="KW-1185">Reference proteome</keyword>
<sequence>MTTVVVVLVIRCCSCRQLTVGIMWDNDFHPGIRGKCKEGKLNFNAPLLSVRQLSSAHSFLASDEQKIVENSSCTRADILPSSNWDVNSDQVKDPVAVWEQIRGPGNAKVGTENEFESKEAEKLKPRMLVKHHATELNAGIESSLQDIKGLNILDSSGMPDIEITGSMNSCRSHKPYLRGQADDGKSKGGSDYAPVLPKRASESWLSHAPPAVTSINSFCKSQNGTRFNP</sequence>
<name>A0A6A2XTI0_HIBSY</name>
<feature type="signal peptide" evidence="2">
    <location>
        <begin position="1"/>
        <end position="15"/>
    </location>
</feature>
<proteinExistence type="predicted"/>
<evidence type="ECO:0000256" key="1">
    <source>
        <dbReference type="SAM" id="MobiDB-lite"/>
    </source>
</evidence>
<accession>A0A6A2XTI0</accession>
<dbReference type="Pfam" id="PF05097">
    <property type="entry name" value="DUF688"/>
    <property type="match status" value="1"/>
</dbReference>
<keyword evidence="2" id="KW-0732">Signal</keyword>
<evidence type="ECO:0000313" key="3">
    <source>
        <dbReference type="EMBL" id="KAE8670155.1"/>
    </source>
</evidence>
<evidence type="ECO:0000256" key="2">
    <source>
        <dbReference type="SAM" id="SignalP"/>
    </source>
</evidence>
<reference evidence="3" key="1">
    <citation type="submission" date="2019-09" db="EMBL/GenBank/DDBJ databases">
        <title>Draft genome information of white flower Hibiscus syriacus.</title>
        <authorList>
            <person name="Kim Y.-M."/>
        </authorList>
    </citation>
    <scope>NUCLEOTIDE SEQUENCE [LARGE SCALE GENOMIC DNA]</scope>
    <source>
        <strain evidence="3">YM2019G1</strain>
    </source>
</reference>
<dbReference type="PANTHER" id="PTHR33671:SF3">
    <property type="entry name" value="F28N24.8 PROTEIN"/>
    <property type="match status" value="1"/>
</dbReference>
<comment type="caution">
    <text evidence="3">The sequence shown here is derived from an EMBL/GenBank/DDBJ whole genome shotgun (WGS) entry which is preliminary data.</text>
</comment>